<feature type="compositionally biased region" description="Basic and acidic residues" evidence="2">
    <location>
        <begin position="23"/>
        <end position="33"/>
    </location>
</feature>
<accession>A0A6C0CYW0</accession>
<evidence type="ECO:0000259" key="3">
    <source>
        <dbReference type="PROSITE" id="PS50157"/>
    </source>
</evidence>
<sequence length="182" mass="21489">MENKIIYQCKKCDKKYKTKVSLEKHEKKCEVKNPENNTEQPPKKENNYDVNMTFLEGNKVAVEVKKQSDNEEEDGEQVLKEILKPKVSPSYQQEIDKLQDLIEMFKTLPIPEKQESKDLTINQLKNIIAILMTQSQNLIKEMKQMSRRNSYFKNNIMLASFVLDKCRKEVPETDEDFENMFS</sequence>
<dbReference type="InterPro" id="IPR013087">
    <property type="entry name" value="Znf_C2H2_type"/>
</dbReference>
<protein>
    <recommendedName>
        <fullName evidence="3">C2H2-type domain-containing protein</fullName>
    </recommendedName>
</protein>
<dbReference type="AlphaFoldDB" id="A0A6C0CYW0"/>
<evidence type="ECO:0000313" key="4">
    <source>
        <dbReference type="EMBL" id="QHT08974.1"/>
    </source>
</evidence>
<dbReference type="EMBL" id="MN739504">
    <property type="protein sequence ID" value="QHT08974.1"/>
    <property type="molecule type" value="Genomic_DNA"/>
</dbReference>
<evidence type="ECO:0000256" key="2">
    <source>
        <dbReference type="SAM" id="MobiDB-lite"/>
    </source>
</evidence>
<organism evidence="4">
    <name type="scientific">viral metagenome</name>
    <dbReference type="NCBI Taxonomy" id="1070528"/>
    <lineage>
        <taxon>unclassified sequences</taxon>
        <taxon>metagenomes</taxon>
        <taxon>organismal metagenomes</taxon>
    </lineage>
</organism>
<feature type="coiled-coil region" evidence="1">
    <location>
        <begin position="121"/>
        <end position="148"/>
    </location>
</feature>
<keyword evidence="1" id="KW-0175">Coiled coil</keyword>
<evidence type="ECO:0000256" key="1">
    <source>
        <dbReference type="SAM" id="Coils"/>
    </source>
</evidence>
<reference evidence="4" key="1">
    <citation type="journal article" date="2020" name="Nature">
        <title>Giant virus diversity and host interactions through global metagenomics.</title>
        <authorList>
            <person name="Schulz F."/>
            <person name="Roux S."/>
            <person name="Paez-Espino D."/>
            <person name="Jungbluth S."/>
            <person name="Walsh D.A."/>
            <person name="Denef V.J."/>
            <person name="McMahon K.D."/>
            <person name="Konstantinidis K.T."/>
            <person name="Eloe-Fadrosh E.A."/>
            <person name="Kyrpides N.C."/>
            <person name="Woyke T."/>
        </authorList>
    </citation>
    <scope>NUCLEOTIDE SEQUENCE</scope>
    <source>
        <strain evidence="4">GVMAG-M-3300023109-53</strain>
    </source>
</reference>
<proteinExistence type="predicted"/>
<feature type="region of interest" description="Disordered" evidence="2">
    <location>
        <begin position="23"/>
        <end position="47"/>
    </location>
</feature>
<feature type="domain" description="C2H2-type" evidence="3">
    <location>
        <begin position="7"/>
        <end position="41"/>
    </location>
</feature>
<name>A0A6C0CYW0_9ZZZZ</name>
<dbReference type="PROSITE" id="PS50157">
    <property type="entry name" value="ZINC_FINGER_C2H2_2"/>
    <property type="match status" value="1"/>
</dbReference>